<dbReference type="EMBL" id="JBJQOH010000001">
    <property type="protein sequence ID" value="KAL3699629.1"/>
    <property type="molecule type" value="Genomic_DNA"/>
</dbReference>
<protein>
    <submittedName>
        <fullName evidence="2">Uncharacterized protein</fullName>
    </submittedName>
</protein>
<dbReference type="AlphaFoldDB" id="A0ABD3IAS4"/>
<reference evidence="2 3" key="1">
    <citation type="submission" date="2024-09" db="EMBL/GenBank/DDBJ databases">
        <title>Chromosome-scale assembly of Riccia sorocarpa.</title>
        <authorList>
            <person name="Paukszto L."/>
        </authorList>
    </citation>
    <scope>NUCLEOTIDE SEQUENCE [LARGE SCALE GENOMIC DNA]</scope>
    <source>
        <strain evidence="2">LP-2024</strain>
        <tissue evidence="2">Aerial parts of the thallus</tissue>
    </source>
</reference>
<evidence type="ECO:0000313" key="3">
    <source>
        <dbReference type="Proteomes" id="UP001633002"/>
    </source>
</evidence>
<feature type="compositionally biased region" description="Basic and acidic residues" evidence="1">
    <location>
        <begin position="141"/>
        <end position="157"/>
    </location>
</feature>
<evidence type="ECO:0000313" key="2">
    <source>
        <dbReference type="EMBL" id="KAL3699629.1"/>
    </source>
</evidence>
<accession>A0ABD3IAS4</accession>
<evidence type="ECO:0000256" key="1">
    <source>
        <dbReference type="SAM" id="MobiDB-lite"/>
    </source>
</evidence>
<keyword evidence="3" id="KW-1185">Reference proteome</keyword>
<organism evidence="2 3">
    <name type="scientific">Riccia sorocarpa</name>
    <dbReference type="NCBI Taxonomy" id="122646"/>
    <lineage>
        <taxon>Eukaryota</taxon>
        <taxon>Viridiplantae</taxon>
        <taxon>Streptophyta</taxon>
        <taxon>Embryophyta</taxon>
        <taxon>Marchantiophyta</taxon>
        <taxon>Marchantiopsida</taxon>
        <taxon>Marchantiidae</taxon>
        <taxon>Marchantiales</taxon>
        <taxon>Ricciaceae</taxon>
        <taxon>Riccia</taxon>
    </lineage>
</organism>
<gene>
    <name evidence="2" type="ORF">R1sor_017651</name>
</gene>
<proteinExistence type="predicted"/>
<feature type="region of interest" description="Disordered" evidence="1">
    <location>
        <begin position="113"/>
        <end position="157"/>
    </location>
</feature>
<feature type="compositionally biased region" description="Basic and acidic residues" evidence="1">
    <location>
        <begin position="119"/>
        <end position="129"/>
    </location>
</feature>
<comment type="caution">
    <text evidence="2">The sequence shown here is derived from an EMBL/GenBank/DDBJ whole genome shotgun (WGS) entry which is preliminary data.</text>
</comment>
<dbReference type="Proteomes" id="UP001633002">
    <property type="component" value="Unassembled WGS sequence"/>
</dbReference>
<name>A0ABD3IAS4_9MARC</name>
<sequence>MRLSVCLSLPTPHGHPIMAVKTRCQDANPADPLPYPGRGGSQQLLLLEGHLNRVGLQEWPVGKMASLEPKYRQIELELNDQMEFVAESVNVTVPSVVTPGELLDVNVRVLRLKPGGHHPNQEGDRRLQTEGEEAQAAEGSPDLHGEGSHTGDRGHQD</sequence>